<protein>
    <recommendedName>
        <fullName evidence="4">PKD domain-containing protein</fullName>
    </recommendedName>
</protein>
<dbReference type="Proteomes" id="UP001207337">
    <property type="component" value="Unassembled WGS sequence"/>
</dbReference>
<dbReference type="EMBL" id="JAJNDC010000002">
    <property type="protein sequence ID" value="MCW9713095.1"/>
    <property type="molecule type" value="Genomic_DNA"/>
</dbReference>
<proteinExistence type="predicted"/>
<evidence type="ECO:0000313" key="2">
    <source>
        <dbReference type="EMBL" id="MCW9713095.1"/>
    </source>
</evidence>
<organism evidence="2 3">
    <name type="scientific">Fodinibius salicampi</name>
    <dbReference type="NCBI Taxonomy" id="1920655"/>
    <lineage>
        <taxon>Bacteria</taxon>
        <taxon>Pseudomonadati</taxon>
        <taxon>Balneolota</taxon>
        <taxon>Balneolia</taxon>
        <taxon>Balneolales</taxon>
        <taxon>Balneolaceae</taxon>
        <taxon>Fodinibius</taxon>
    </lineage>
</organism>
<dbReference type="RefSeq" id="WP_265789567.1">
    <property type="nucleotide sequence ID" value="NZ_BAABRS010000002.1"/>
</dbReference>
<comment type="caution">
    <text evidence="2">The sequence shown here is derived from an EMBL/GenBank/DDBJ whole genome shotgun (WGS) entry which is preliminary data.</text>
</comment>
<name>A0ABT3PZ15_9BACT</name>
<reference evidence="2 3" key="1">
    <citation type="submission" date="2021-11" db="EMBL/GenBank/DDBJ databases">
        <title>Aliifidinibius sp. nov., a new bacterium isolated from saline soil.</title>
        <authorList>
            <person name="Galisteo C."/>
            <person name="De La Haba R."/>
            <person name="Sanchez-Porro C."/>
            <person name="Ventosa A."/>
        </authorList>
    </citation>
    <scope>NUCLEOTIDE SEQUENCE [LARGE SCALE GENOMIC DNA]</scope>
    <source>
        <strain evidence="2 3">KACC 190600</strain>
    </source>
</reference>
<feature type="coiled-coil region" evidence="1">
    <location>
        <begin position="659"/>
        <end position="686"/>
    </location>
</feature>
<evidence type="ECO:0000313" key="3">
    <source>
        <dbReference type="Proteomes" id="UP001207337"/>
    </source>
</evidence>
<accession>A0ABT3PZ15</accession>
<evidence type="ECO:0000256" key="1">
    <source>
        <dbReference type="SAM" id="Coils"/>
    </source>
</evidence>
<gene>
    <name evidence="2" type="ORF">LQ318_09285</name>
</gene>
<evidence type="ECO:0008006" key="4">
    <source>
        <dbReference type="Google" id="ProtNLM"/>
    </source>
</evidence>
<keyword evidence="1" id="KW-0175">Coiled coil</keyword>
<sequence length="1200" mass="137258">MATNKSLYDPVPTYRKFVDNQVLTDDQLNAVLDHLNYQDQLSRVLLSGVGIVCGLHLSLNTNGETSIEITSGAAVTTDGNLLKVGETTFKGFKRFRDDNVKYSRFLQDGESTMPLWELETDTDPSDVHTLENFESEVGFPLEEAIAVLYLEDYLKEQEDCSPVDCDTQGREVVNTIRVLLVSPGNAEKIAQGDSILSDLLSEEGEPLVNTLSPIYTPRVVLNKANTDSYEKFRKAYNVQFSSLANRIIQLGNLGLFHDILEEQDVNPDNVLGSLSGTFFNTQYLYDFYKDLVTAYNELRDLLKKYYAICCPDPDAFPKHVLLGSLVKSETPWRHEFYPSPILNHPNSLNSLKSAFKRLLLMIKDFRTERKDRVQITPSRNGHFRIGEQAIPFYYDLENSEDPLTFLENWKEEDIDLVPNYYGYDYPESDFDPLDVCLDDHDFYRIEGHVGHHVMDVHEELQDIQEEKGLAFDIKPVAIGEYPDEETIDYDKYRVYFEDLQVVLQAWNEEQECLMESASKFLSGFSLAEPGRHVNYTIENNGDSDVNSVSTGMPLITAYRKKKEQPSYTAYRTKAKENYVLKGITEEQGTLGGTMHEHNTIVSNYNRGEIIYNTGKAVEGFVEDWEIDIKEAAVNIPVELLGHLKETEDHKLTDIEDFTEENLKKYIDALKAQCKQAQTSKKRFQRLSGLKEYTAAQPWIEQYEFILNRIISSCCLIKKVEVLYEKILERKQEVLKQRVLDNFVDRHPGAEHKAGVPDGGTFIVLYLSRRQEPEGRTLRAELESDRRGIVAMSTSSLANRKQQLPHGTVIGDLCLPYICCSETPSTTFVFPEQLATLRLPVGHVCVGEDDEVDPVRMDVTPADGEIKAYIQERELSGVIIRNENGLFFDPNQVSSDDYDKVIRFKVNGQPVEPILQIYRKPEPGFTYDDEITFREENTIAVVTFENISEPFDELTFEWDFAGEVVKDENSVVFKHTFNVEPGENYDFQVRLKAFNGSCEETFTESVNIDVPDIEEPVEDCEEVTAATIRNTRNIMDRLFQANPDILSEVQPSYQDEVQPVYEKILENTEEAFSGGMDEEVFAFIQNAHFAIQEMIGTYNTDTEREFSLLVYYELILLYFYLQACREEDIEVHAQISDVAGGWADFTDRAREEFPEALEALIGSNDIHEKLVIIRKRMNQRFDEEIADIVDDLISKLNEVSG</sequence>
<keyword evidence="3" id="KW-1185">Reference proteome</keyword>